<dbReference type="Proteomes" id="UP000198902">
    <property type="component" value="Unassembled WGS sequence"/>
</dbReference>
<proteinExistence type="predicted"/>
<feature type="transmembrane region" description="Helical" evidence="5">
    <location>
        <begin position="149"/>
        <end position="170"/>
    </location>
</feature>
<comment type="subcellular location">
    <subcellularLocation>
        <location evidence="1">Membrane</location>
        <topology evidence="1">Multi-pass membrane protein</topology>
    </subcellularLocation>
</comment>
<feature type="transmembrane region" description="Helical" evidence="5">
    <location>
        <begin position="224"/>
        <end position="243"/>
    </location>
</feature>
<dbReference type="EMBL" id="CSTE01000002">
    <property type="protein sequence ID" value="CQR50858.1"/>
    <property type="molecule type" value="Genomic_DNA"/>
</dbReference>
<keyword evidence="3 5" id="KW-1133">Transmembrane helix</keyword>
<feature type="transmembrane region" description="Helical" evidence="5">
    <location>
        <begin position="110"/>
        <end position="137"/>
    </location>
</feature>
<protein>
    <submittedName>
        <fullName evidence="7">Yip1 domain protein</fullName>
    </submittedName>
</protein>
<accession>A0A0D6JTC1</accession>
<sequence length="246" mass="25848">MAGPRTPLRKPREYFASRPRPLDAGRALAVVALVTLVVAAATGGILVTFTQQLDQRVTVDNPAHAPEMMCENYEEGGPFADMGAPAGCDPSVPEQLDKRLGDLVWEEISWVPWAMLVGVPLFWLFEAAVLHLGTSLVGGEGGFAETLTVAAWGMVPSAARAVALAGYLAYALPRIDLPSTPDAAVAAMQSALSGFGLVSGVVVVVTVAWATYVRTYGLARARDLDVESAAVVTVGLSLVGLLFELL</sequence>
<reference evidence="8" key="1">
    <citation type="submission" date="2015-03" db="EMBL/GenBank/DDBJ databases">
        <authorList>
            <person name="Urmite Genomes"/>
        </authorList>
    </citation>
    <scope>NUCLEOTIDE SEQUENCE [LARGE SCALE GENOMIC DNA]</scope>
    <source>
        <strain evidence="8">Arc-Hr</strain>
    </source>
</reference>
<evidence type="ECO:0000256" key="5">
    <source>
        <dbReference type="SAM" id="Phobius"/>
    </source>
</evidence>
<evidence type="ECO:0000313" key="8">
    <source>
        <dbReference type="Proteomes" id="UP000198902"/>
    </source>
</evidence>
<feature type="transmembrane region" description="Helical" evidence="5">
    <location>
        <begin position="190"/>
        <end position="212"/>
    </location>
</feature>
<name>A0A0D6JTC1_9EURY</name>
<gene>
    <name evidence="7" type="ORF">BN996_02342</name>
</gene>
<dbReference type="OrthoDB" id="116519at2157"/>
<evidence type="ECO:0000259" key="6">
    <source>
        <dbReference type="Pfam" id="PF04893"/>
    </source>
</evidence>
<evidence type="ECO:0000256" key="4">
    <source>
        <dbReference type="ARBA" id="ARBA00023136"/>
    </source>
</evidence>
<keyword evidence="4 5" id="KW-0472">Membrane</keyword>
<feature type="transmembrane region" description="Helical" evidence="5">
    <location>
        <begin position="27"/>
        <end position="49"/>
    </location>
</feature>
<keyword evidence="2 5" id="KW-0812">Transmembrane</keyword>
<dbReference type="Pfam" id="PF04893">
    <property type="entry name" value="Yip1"/>
    <property type="match status" value="1"/>
</dbReference>
<evidence type="ECO:0000256" key="3">
    <source>
        <dbReference type="ARBA" id="ARBA00022989"/>
    </source>
</evidence>
<evidence type="ECO:0000256" key="2">
    <source>
        <dbReference type="ARBA" id="ARBA00022692"/>
    </source>
</evidence>
<evidence type="ECO:0000313" key="7">
    <source>
        <dbReference type="EMBL" id="CQR50858.1"/>
    </source>
</evidence>
<organism evidence="7 8">
    <name type="scientific">Haloferax massiliensis</name>
    <dbReference type="NCBI Taxonomy" id="1476858"/>
    <lineage>
        <taxon>Archaea</taxon>
        <taxon>Methanobacteriati</taxon>
        <taxon>Methanobacteriota</taxon>
        <taxon>Stenosarchaea group</taxon>
        <taxon>Halobacteria</taxon>
        <taxon>Halobacteriales</taxon>
        <taxon>Haloferacaceae</taxon>
        <taxon>Haloferax</taxon>
    </lineage>
</organism>
<evidence type="ECO:0000256" key="1">
    <source>
        <dbReference type="ARBA" id="ARBA00004141"/>
    </source>
</evidence>
<feature type="domain" description="Yip1" evidence="6">
    <location>
        <begin position="8"/>
        <end position="242"/>
    </location>
</feature>
<dbReference type="AlphaFoldDB" id="A0A0D6JTC1"/>
<dbReference type="GO" id="GO:0016020">
    <property type="term" value="C:membrane"/>
    <property type="evidence" value="ECO:0007669"/>
    <property type="project" value="UniProtKB-SubCell"/>
</dbReference>
<dbReference type="InterPro" id="IPR006977">
    <property type="entry name" value="Yip1_dom"/>
</dbReference>
<dbReference type="RefSeq" id="WP_089779142.1">
    <property type="nucleotide sequence ID" value="NZ_CABLRR010000002.1"/>
</dbReference>
<keyword evidence="8" id="KW-1185">Reference proteome</keyword>